<comment type="caution">
    <text evidence="2">The sequence shown here is derived from an EMBL/GenBank/DDBJ whole genome shotgun (WGS) entry which is preliminary data.</text>
</comment>
<evidence type="ECO:0000256" key="1">
    <source>
        <dbReference type="SAM" id="SignalP"/>
    </source>
</evidence>
<gene>
    <name evidence="2" type="ORF">ATE80_00175</name>
</gene>
<evidence type="ECO:0000313" key="2">
    <source>
        <dbReference type="EMBL" id="KUH40655.1"/>
    </source>
</evidence>
<protein>
    <recommendedName>
        <fullName evidence="4">Right handed beta helix domain-containing protein</fullName>
    </recommendedName>
</protein>
<dbReference type="InterPro" id="IPR011050">
    <property type="entry name" value="Pectin_lyase_fold/virulence"/>
</dbReference>
<dbReference type="AlphaFoldDB" id="A0A117IXY2"/>
<dbReference type="InterPro" id="IPR012334">
    <property type="entry name" value="Pectin_lyas_fold"/>
</dbReference>
<accession>A0A117IXY2</accession>
<dbReference type="SUPFAM" id="SSF51126">
    <property type="entry name" value="Pectin lyase-like"/>
    <property type="match status" value="1"/>
</dbReference>
<keyword evidence="3" id="KW-1185">Reference proteome</keyword>
<feature type="signal peptide" evidence="1">
    <location>
        <begin position="1"/>
        <end position="21"/>
    </location>
</feature>
<feature type="chain" id="PRO_5007149107" description="Right handed beta helix domain-containing protein" evidence="1">
    <location>
        <begin position="22"/>
        <end position="339"/>
    </location>
</feature>
<keyword evidence="1" id="KW-0732">Signal</keyword>
<evidence type="ECO:0000313" key="3">
    <source>
        <dbReference type="Proteomes" id="UP000054011"/>
    </source>
</evidence>
<evidence type="ECO:0008006" key="4">
    <source>
        <dbReference type="Google" id="ProtNLM"/>
    </source>
</evidence>
<reference evidence="2 3" key="1">
    <citation type="submission" date="2015-11" db="EMBL/GenBank/DDBJ databases">
        <title>Genome-wide analysis reveals the secondary metabolome in Streptomyces kanasensis ZX01.</title>
        <authorList>
            <person name="Zhang G."/>
            <person name="Han L."/>
            <person name="Feng J."/>
            <person name="Zhang X."/>
        </authorList>
    </citation>
    <scope>NUCLEOTIDE SEQUENCE [LARGE SCALE GENOMIC DNA]</scope>
    <source>
        <strain evidence="2 3">ZX01</strain>
    </source>
</reference>
<dbReference type="STRING" id="936756.ATE80_00175"/>
<proteinExistence type="predicted"/>
<name>A0A117IXY2_9ACTN</name>
<sequence>MAGAVLGLAAALVPGQGTAHAQTAQAQRIVVDSRTDAPDASRSDGKCLSTKGGCTLRAAIMEANAHPGSTIVLPAGRYDLAIPPLLGRAFTDYTLADTAHGNLKVFAPTTITGAGAGRTVIDGHGIDRVFTVMRPSTISDLTITGGRSEPTASLYNYYGGGAVLNSSDLTMERVHLTRNTGRIGGAVQNIPLSSFALRDSLVDHNEAGEAGGIRFDSAGLVERSTITGNRVVDPHDPTRPGELAGYGGGIDVRGIRDVTLVDTKVTGNHADKGGGGVNITLAYVPGPPVPVGPGSVRLKNSTVTGNTSLAGPDDCRAVLAKFVDLGGNTVSDDGCGVSR</sequence>
<organism evidence="2 3">
    <name type="scientific">Streptomyces kanasensis</name>
    <dbReference type="NCBI Taxonomy" id="936756"/>
    <lineage>
        <taxon>Bacteria</taxon>
        <taxon>Bacillati</taxon>
        <taxon>Actinomycetota</taxon>
        <taxon>Actinomycetes</taxon>
        <taxon>Kitasatosporales</taxon>
        <taxon>Streptomycetaceae</taxon>
        <taxon>Streptomyces</taxon>
    </lineage>
</organism>
<dbReference type="Gene3D" id="2.160.20.10">
    <property type="entry name" value="Single-stranded right-handed beta-helix, Pectin lyase-like"/>
    <property type="match status" value="1"/>
</dbReference>
<dbReference type="Proteomes" id="UP000054011">
    <property type="component" value="Unassembled WGS sequence"/>
</dbReference>
<dbReference type="EMBL" id="LNSV01000001">
    <property type="protein sequence ID" value="KUH40655.1"/>
    <property type="molecule type" value="Genomic_DNA"/>
</dbReference>